<keyword evidence="4" id="KW-0964">Secreted</keyword>
<dbReference type="GO" id="GO:0004338">
    <property type="term" value="F:glucan exo-1,3-beta-glucosidase activity"/>
    <property type="evidence" value="ECO:0007669"/>
    <property type="project" value="UniProtKB-EC"/>
</dbReference>
<feature type="compositionally biased region" description="Low complexity" evidence="12">
    <location>
        <begin position="96"/>
        <end position="141"/>
    </location>
</feature>
<keyword evidence="6 11" id="KW-0378">Hydrolase</keyword>
<evidence type="ECO:0000256" key="12">
    <source>
        <dbReference type="SAM" id="MobiDB-lite"/>
    </source>
</evidence>
<accession>A0AAJ0G3N9</accession>
<dbReference type="InterPro" id="IPR017853">
    <property type="entry name" value="GH"/>
</dbReference>
<dbReference type="InterPro" id="IPR000490">
    <property type="entry name" value="Glyco_hydro_17"/>
</dbReference>
<keyword evidence="7" id="KW-0325">Glycoprotein</keyword>
<dbReference type="AlphaFoldDB" id="A0AAJ0G3N9"/>
<evidence type="ECO:0000256" key="9">
    <source>
        <dbReference type="ARBA" id="ARBA00023316"/>
    </source>
</evidence>
<organism evidence="14 15">
    <name type="scientific">Extremus antarcticus</name>
    <dbReference type="NCBI Taxonomy" id="702011"/>
    <lineage>
        <taxon>Eukaryota</taxon>
        <taxon>Fungi</taxon>
        <taxon>Dikarya</taxon>
        <taxon>Ascomycota</taxon>
        <taxon>Pezizomycotina</taxon>
        <taxon>Dothideomycetes</taxon>
        <taxon>Dothideomycetidae</taxon>
        <taxon>Mycosphaerellales</taxon>
        <taxon>Extremaceae</taxon>
        <taxon>Extremus</taxon>
    </lineage>
</organism>
<dbReference type="GO" id="GO:0009277">
    <property type="term" value="C:fungal-type cell wall"/>
    <property type="evidence" value="ECO:0007669"/>
    <property type="project" value="TreeGrafter"/>
</dbReference>
<comment type="subcellular location">
    <subcellularLocation>
        <location evidence="1">Secreted</location>
        <location evidence="1">Cell wall</location>
    </subcellularLocation>
</comment>
<evidence type="ECO:0000256" key="8">
    <source>
        <dbReference type="ARBA" id="ARBA00023295"/>
    </source>
</evidence>
<keyword evidence="15" id="KW-1185">Reference proteome</keyword>
<keyword evidence="9" id="KW-0961">Cell wall biogenesis/degradation</keyword>
<keyword evidence="5 13" id="KW-0732">Signal</keyword>
<comment type="similarity">
    <text evidence="2 10">Belongs to the glycosyl hydrolase 17 family.</text>
</comment>
<keyword evidence="8 11" id="KW-0326">Glycosidase</keyword>
<dbReference type="GO" id="GO:0005576">
    <property type="term" value="C:extracellular region"/>
    <property type="evidence" value="ECO:0007669"/>
    <property type="project" value="TreeGrafter"/>
</dbReference>
<proteinExistence type="inferred from homology"/>
<sequence length="400" mass="41451">MNLSIVFTVALSIVAAAVPHGRRHQYQHANRRDVVVHVVTASVTQTMPVAMVYVDQDGAPQYTSWRNGGNGHHQRTYSQPEPTTSSAPPAAPSPSTPERSGAPVSSEAPASSQSAAPPSYSAPDSSASSAPALAASAPPSRGAGAGASGYAISYAPYDSNGDCKTADQIDSDFGAFSGHSMVRIYGIDCGQVPGVMKAAVSKEMKVIAGVYDISSVKSETQTLIDAAQSNWDVIDTISIGNEVVNNGGSASDVVSAVKTARSGWVHTGKVVTVDTFTAIIDNPELCEASDFAAANCHAFFDADITADGAGKYVASQAQNVKDACGGKDVMITESGWPSAGDPNGSAVPSPANQKAAIDSLRSAFSSNIVLFSAFNDDWKDKFEGSFNTEHFWGIYGNAPS</sequence>
<dbReference type="Pfam" id="PF00332">
    <property type="entry name" value="Glyco_hydro_17"/>
    <property type="match status" value="1"/>
</dbReference>
<dbReference type="GO" id="GO:0042973">
    <property type="term" value="F:glucan endo-1,3-beta-D-glucosidase activity"/>
    <property type="evidence" value="ECO:0007669"/>
    <property type="project" value="TreeGrafter"/>
</dbReference>
<feature type="chain" id="PRO_5042592446" evidence="13">
    <location>
        <begin position="17"/>
        <end position="400"/>
    </location>
</feature>
<name>A0AAJ0G3N9_9PEZI</name>
<evidence type="ECO:0000256" key="13">
    <source>
        <dbReference type="SAM" id="SignalP"/>
    </source>
</evidence>
<evidence type="ECO:0000256" key="6">
    <source>
        <dbReference type="ARBA" id="ARBA00022801"/>
    </source>
</evidence>
<dbReference type="GO" id="GO:0071555">
    <property type="term" value="P:cell wall organization"/>
    <property type="evidence" value="ECO:0007669"/>
    <property type="project" value="UniProtKB-KW"/>
</dbReference>
<feature type="signal peptide" evidence="13">
    <location>
        <begin position="1"/>
        <end position="16"/>
    </location>
</feature>
<evidence type="ECO:0000313" key="15">
    <source>
        <dbReference type="Proteomes" id="UP001271007"/>
    </source>
</evidence>
<dbReference type="GO" id="GO:0009986">
    <property type="term" value="C:cell surface"/>
    <property type="evidence" value="ECO:0007669"/>
    <property type="project" value="TreeGrafter"/>
</dbReference>
<dbReference type="EC" id="3.2.1.58" evidence="14"/>
<dbReference type="Proteomes" id="UP001271007">
    <property type="component" value="Unassembled WGS sequence"/>
</dbReference>
<evidence type="ECO:0000256" key="4">
    <source>
        <dbReference type="ARBA" id="ARBA00022525"/>
    </source>
</evidence>
<evidence type="ECO:0000256" key="3">
    <source>
        <dbReference type="ARBA" id="ARBA00022512"/>
    </source>
</evidence>
<dbReference type="PANTHER" id="PTHR16631:SF14">
    <property type="entry name" value="FAMILY 17 GLUCOSIDASE SCW10-RELATED"/>
    <property type="match status" value="1"/>
</dbReference>
<gene>
    <name evidence="14" type="primary">MP65_2</name>
    <name evidence="14" type="ORF">LTR09_012653</name>
</gene>
<dbReference type="InterPro" id="IPR050732">
    <property type="entry name" value="Beta-glucan_modifiers"/>
</dbReference>
<evidence type="ECO:0000256" key="11">
    <source>
        <dbReference type="RuleBase" id="RU004336"/>
    </source>
</evidence>
<evidence type="ECO:0000256" key="2">
    <source>
        <dbReference type="ARBA" id="ARBA00008773"/>
    </source>
</evidence>
<dbReference type="Gene3D" id="3.20.20.80">
    <property type="entry name" value="Glycosidases"/>
    <property type="match status" value="2"/>
</dbReference>
<evidence type="ECO:0000313" key="14">
    <source>
        <dbReference type="EMBL" id="KAK3045807.1"/>
    </source>
</evidence>
<keyword evidence="3" id="KW-0134">Cell wall</keyword>
<dbReference type="FunFam" id="3.20.20.80:FF:000111">
    <property type="entry name" value="Soluble cell wall protein"/>
    <property type="match status" value="1"/>
</dbReference>
<dbReference type="GO" id="GO:0005975">
    <property type="term" value="P:carbohydrate metabolic process"/>
    <property type="evidence" value="ECO:0007669"/>
    <property type="project" value="InterPro"/>
</dbReference>
<dbReference type="PROSITE" id="PS00587">
    <property type="entry name" value="GLYCOSYL_HYDROL_F17"/>
    <property type="match status" value="1"/>
</dbReference>
<evidence type="ECO:0000256" key="1">
    <source>
        <dbReference type="ARBA" id="ARBA00004191"/>
    </source>
</evidence>
<comment type="caution">
    <text evidence="14">The sequence shown here is derived from an EMBL/GenBank/DDBJ whole genome shotgun (WGS) entry which is preliminary data.</text>
</comment>
<evidence type="ECO:0000256" key="7">
    <source>
        <dbReference type="ARBA" id="ARBA00023180"/>
    </source>
</evidence>
<dbReference type="PANTHER" id="PTHR16631">
    <property type="entry name" value="GLUCAN 1,3-BETA-GLUCOSIDASE"/>
    <property type="match status" value="1"/>
</dbReference>
<reference evidence="14" key="1">
    <citation type="submission" date="2023-04" db="EMBL/GenBank/DDBJ databases">
        <title>Black Yeasts Isolated from many extreme environments.</title>
        <authorList>
            <person name="Coleine C."/>
            <person name="Stajich J.E."/>
            <person name="Selbmann L."/>
        </authorList>
    </citation>
    <scope>NUCLEOTIDE SEQUENCE</scope>
    <source>
        <strain evidence="14">CCFEE 5312</strain>
    </source>
</reference>
<feature type="region of interest" description="Disordered" evidence="12">
    <location>
        <begin position="63"/>
        <end position="141"/>
    </location>
</feature>
<dbReference type="EMBL" id="JAWDJX010000150">
    <property type="protein sequence ID" value="KAK3045807.1"/>
    <property type="molecule type" value="Genomic_DNA"/>
</dbReference>
<protein>
    <submittedName>
        <fullName evidence="14">Cell surface mannoprotein mp65</fullName>
        <ecNumber evidence="14">3.2.1.58</ecNumber>
    </submittedName>
</protein>
<evidence type="ECO:0000256" key="5">
    <source>
        <dbReference type="ARBA" id="ARBA00022729"/>
    </source>
</evidence>
<evidence type="ECO:0000256" key="10">
    <source>
        <dbReference type="RuleBase" id="RU004335"/>
    </source>
</evidence>
<dbReference type="SUPFAM" id="SSF51445">
    <property type="entry name" value="(Trans)glycosidases"/>
    <property type="match status" value="1"/>
</dbReference>